<keyword evidence="3" id="KW-1185">Reference proteome</keyword>
<gene>
    <name evidence="2" type="ORF">F969_00627</name>
</gene>
<dbReference type="HOGENOM" id="CLU_1567331_0_0_6"/>
<sequence length="170" mass="18686">MEDTNLVAFSFKEGWLNIPDFIMAKMDELNDEDLSYQDCLLACGYNLDPAYDFSRSEECPYFLRVFMTLEQGYPAYLVQMSISPEMATENFVCADGLSLVELLAKLAPIVQLKLACTNPTQALHIIDNPGNNGQPAPIALQADGPAPEPEQAPVPAKKRTPAKKTAAKSK</sequence>
<feature type="compositionally biased region" description="Basic residues" evidence="1">
    <location>
        <begin position="156"/>
        <end position="170"/>
    </location>
</feature>
<name>N8WZQ5_9GAMM</name>
<dbReference type="PATRIC" id="fig|1217710.3.peg.594"/>
<evidence type="ECO:0000256" key="1">
    <source>
        <dbReference type="SAM" id="MobiDB-lite"/>
    </source>
</evidence>
<evidence type="ECO:0000313" key="2">
    <source>
        <dbReference type="EMBL" id="ENV00395.1"/>
    </source>
</evidence>
<dbReference type="EMBL" id="APPE01000031">
    <property type="protein sequence ID" value="ENV00395.1"/>
    <property type="molecule type" value="Genomic_DNA"/>
</dbReference>
<reference evidence="2 3" key="1">
    <citation type="submission" date="2013-02" db="EMBL/GenBank/DDBJ databases">
        <title>The Genome Sequence of Acinetobacter sp. NIPH 899.</title>
        <authorList>
            <consortium name="The Broad Institute Genome Sequencing Platform"/>
            <consortium name="The Broad Institute Genome Sequencing Center for Infectious Disease"/>
            <person name="Cerqueira G."/>
            <person name="Feldgarden M."/>
            <person name="Courvalin P."/>
            <person name="Perichon B."/>
            <person name="Grillot-Courvalin C."/>
            <person name="Clermont D."/>
            <person name="Rocha E."/>
            <person name="Yoon E.-J."/>
            <person name="Nemec A."/>
            <person name="Walker B."/>
            <person name="Young S.K."/>
            <person name="Zeng Q."/>
            <person name="Gargeya S."/>
            <person name="Fitzgerald M."/>
            <person name="Haas B."/>
            <person name="Abouelleil A."/>
            <person name="Alvarado L."/>
            <person name="Arachchi H.M."/>
            <person name="Berlin A.M."/>
            <person name="Chapman S.B."/>
            <person name="Dewar J."/>
            <person name="Goldberg J."/>
            <person name="Griggs A."/>
            <person name="Gujja S."/>
            <person name="Hansen M."/>
            <person name="Howarth C."/>
            <person name="Imamovic A."/>
            <person name="Larimer J."/>
            <person name="McCowan C."/>
            <person name="Murphy C."/>
            <person name="Neiman D."/>
            <person name="Pearson M."/>
            <person name="Priest M."/>
            <person name="Roberts A."/>
            <person name="Saif S."/>
            <person name="Shea T."/>
            <person name="Sisk P."/>
            <person name="Sykes S."/>
            <person name="Wortman J."/>
            <person name="Nusbaum C."/>
            <person name="Birren B."/>
        </authorList>
    </citation>
    <scope>NUCLEOTIDE SEQUENCE [LARGE SCALE GENOMIC DNA]</scope>
    <source>
        <strain evidence="2 3">NIPH 899</strain>
    </source>
</reference>
<proteinExistence type="predicted"/>
<comment type="caution">
    <text evidence="2">The sequence shown here is derived from an EMBL/GenBank/DDBJ whole genome shotgun (WGS) entry which is preliminary data.</text>
</comment>
<evidence type="ECO:0000313" key="3">
    <source>
        <dbReference type="Proteomes" id="UP000013070"/>
    </source>
</evidence>
<dbReference type="RefSeq" id="WP_004780891.1">
    <property type="nucleotide sequence ID" value="NZ_KB849398.1"/>
</dbReference>
<feature type="region of interest" description="Disordered" evidence="1">
    <location>
        <begin position="133"/>
        <end position="170"/>
    </location>
</feature>
<dbReference type="AlphaFoldDB" id="N8WZQ5"/>
<accession>N8WZQ5</accession>
<organism evidence="2 3">
    <name type="scientific">Acinetobacter variabilis</name>
    <dbReference type="NCBI Taxonomy" id="70346"/>
    <lineage>
        <taxon>Bacteria</taxon>
        <taxon>Pseudomonadati</taxon>
        <taxon>Pseudomonadota</taxon>
        <taxon>Gammaproteobacteria</taxon>
        <taxon>Moraxellales</taxon>
        <taxon>Moraxellaceae</taxon>
        <taxon>Acinetobacter</taxon>
    </lineage>
</organism>
<protein>
    <submittedName>
        <fullName evidence="2">Uncharacterized protein</fullName>
    </submittedName>
</protein>
<dbReference type="Proteomes" id="UP000013070">
    <property type="component" value="Unassembled WGS sequence"/>
</dbReference>